<evidence type="ECO:0000256" key="4">
    <source>
        <dbReference type="ARBA" id="ARBA00022840"/>
    </source>
</evidence>
<dbReference type="Proteomes" id="UP000724672">
    <property type="component" value="Unassembled WGS sequence"/>
</dbReference>
<keyword evidence="3" id="KW-0547">Nucleotide-binding</keyword>
<dbReference type="InterPro" id="IPR003593">
    <property type="entry name" value="AAA+_ATPase"/>
</dbReference>
<dbReference type="GO" id="GO:0005524">
    <property type="term" value="F:ATP binding"/>
    <property type="evidence" value="ECO:0007669"/>
    <property type="project" value="UniProtKB-KW"/>
</dbReference>
<feature type="domain" description="ABC transporter" evidence="5">
    <location>
        <begin position="2"/>
        <end position="247"/>
    </location>
</feature>
<evidence type="ECO:0000259" key="5">
    <source>
        <dbReference type="PROSITE" id="PS50893"/>
    </source>
</evidence>
<keyword evidence="4 6" id="KW-0067">ATP-binding</keyword>
<name>A0A942ZA13_9FIRM</name>
<dbReference type="PROSITE" id="PS50893">
    <property type="entry name" value="ABC_TRANSPORTER_2"/>
    <property type="match status" value="1"/>
</dbReference>
<proteinExistence type="inferred from homology"/>
<sequence>MIKTEGLSKTYVTKIKKGLFHKEKKKVEAVQNLNMVINKGKITGLLGINGAGKTTTIKMLSTLIEPTKGTAIIDDLDLKKDANEIKKKINMIAGGERMLYWRLTGKENLWYYGQIYNIPKDILIKRINKLLKLVGLFDDKDTPVERYSKGMKQRLQIARGLINDPTYIFMDEPTLGLDAPIARDLREYVKKLADEEEKGILLTSHYMNEVEELCDYIYVLDNGILIAEGSAKELALLVNDHKILRIEIDELSFELEKAINNICTQFSGEVKYTRREQHAEIYLTTKEDVSTSIATLLTQYNASIKKFLSEEPKLEDTIISLARREKNV</sequence>
<evidence type="ECO:0000256" key="1">
    <source>
        <dbReference type="ARBA" id="ARBA00005417"/>
    </source>
</evidence>
<dbReference type="PROSITE" id="PS00211">
    <property type="entry name" value="ABC_TRANSPORTER_1"/>
    <property type="match status" value="1"/>
</dbReference>
<dbReference type="InterPro" id="IPR050763">
    <property type="entry name" value="ABC_transporter_ATP-binding"/>
</dbReference>
<dbReference type="SMART" id="SM00382">
    <property type="entry name" value="AAA"/>
    <property type="match status" value="1"/>
</dbReference>
<evidence type="ECO:0000313" key="7">
    <source>
        <dbReference type="Proteomes" id="UP000724672"/>
    </source>
</evidence>
<comment type="caution">
    <text evidence="6">The sequence shown here is derived from an EMBL/GenBank/DDBJ whole genome shotgun (WGS) entry which is preliminary data.</text>
</comment>
<dbReference type="InterPro" id="IPR017871">
    <property type="entry name" value="ABC_transporter-like_CS"/>
</dbReference>
<dbReference type="Gene3D" id="3.40.50.300">
    <property type="entry name" value="P-loop containing nucleotide triphosphate hydrolases"/>
    <property type="match status" value="1"/>
</dbReference>
<dbReference type="AlphaFoldDB" id="A0A942ZA13"/>
<evidence type="ECO:0000256" key="3">
    <source>
        <dbReference type="ARBA" id="ARBA00022741"/>
    </source>
</evidence>
<keyword evidence="2" id="KW-0813">Transport</keyword>
<accession>A0A942ZA13</accession>
<gene>
    <name evidence="6" type="ORF">GOQ27_12940</name>
</gene>
<dbReference type="RefSeq" id="WP_203367299.1">
    <property type="nucleotide sequence ID" value="NZ_WSFT01000048.1"/>
</dbReference>
<dbReference type="InterPro" id="IPR003439">
    <property type="entry name" value="ABC_transporter-like_ATP-bd"/>
</dbReference>
<dbReference type="GO" id="GO:0016887">
    <property type="term" value="F:ATP hydrolysis activity"/>
    <property type="evidence" value="ECO:0007669"/>
    <property type="project" value="InterPro"/>
</dbReference>
<protein>
    <submittedName>
        <fullName evidence="6">ABC transporter ATP-binding protein</fullName>
    </submittedName>
</protein>
<dbReference type="InterPro" id="IPR027417">
    <property type="entry name" value="P-loop_NTPase"/>
</dbReference>
<dbReference type="SUPFAM" id="SSF52540">
    <property type="entry name" value="P-loop containing nucleoside triphosphate hydrolases"/>
    <property type="match status" value="1"/>
</dbReference>
<reference evidence="6" key="1">
    <citation type="submission" date="2019-12" db="EMBL/GenBank/DDBJ databases">
        <title>Clostridiaceae gen. nov. sp. nov., isolated from sediment in Xinjiang, China.</title>
        <authorList>
            <person name="Zhang R."/>
        </authorList>
    </citation>
    <scope>NUCLEOTIDE SEQUENCE</scope>
    <source>
        <strain evidence="6">D2Q-11</strain>
    </source>
</reference>
<dbReference type="PANTHER" id="PTHR42711:SF5">
    <property type="entry name" value="ABC TRANSPORTER ATP-BINDING PROTEIN NATA"/>
    <property type="match status" value="1"/>
</dbReference>
<organism evidence="6 7">
    <name type="scientific">Anaeromonas frigoriresistens</name>
    <dbReference type="NCBI Taxonomy" id="2683708"/>
    <lineage>
        <taxon>Bacteria</taxon>
        <taxon>Bacillati</taxon>
        <taxon>Bacillota</taxon>
        <taxon>Tissierellia</taxon>
        <taxon>Tissierellales</taxon>
        <taxon>Thermohalobacteraceae</taxon>
        <taxon>Anaeromonas</taxon>
    </lineage>
</organism>
<dbReference type="PANTHER" id="PTHR42711">
    <property type="entry name" value="ABC TRANSPORTER ATP-BINDING PROTEIN"/>
    <property type="match status" value="1"/>
</dbReference>
<evidence type="ECO:0000256" key="2">
    <source>
        <dbReference type="ARBA" id="ARBA00022448"/>
    </source>
</evidence>
<evidence type="ECO:0000313" key="6">
    <source>
        <dbReference type="EMBL" id="MBS4539375.1"/>
    </source>
</evidence>
<keyword evidence="7" id="KW-1185">Reference proteome</keyword>
<dbReference type="EMBL" id="WSFT01000048">
    <property type="protein sequence ID" value="MBS4539375.1"/>
    <property type="molecule type" value="Genomic_DNA"/>
</dbReference>
<dbReference type="Pfam" id="PF00005">
    <property type="entry name" value="ABC_tran"/>
    <property type="match status" value="1"/>
</dbReference>
<comment type="similarity">
    <text evidence="1">Belongs to the ABC transporter superfamily.</text>
</comment>